<dbReference type="GO" id="GO:0006364">
    <property type="term" value="P:rRNA processing"/>
    <property type="evidence" value="ECO:0007669"/>
    <property type="project" value="TreeGrafter"/>
</dbReference>
<accession>A0A835V4K2</accession>
<evidence type="ECO:0000313" key="5">
    <source>
        <dbReference type="Proteomes" id="UP000639772"/>
    </source>
</evidence>
<feature type="transmembrane region" description="Helical" evidence="2">
    <location>
        <begin position="20"/>
        <end position="42"/>
    </location>
</feature>
<dbReference type="GO" id="GO:0032040">
    <property type="term" value="C:small-subunit processome"/>
    <property type="evidence" value="ECO:0007669"/>
    <property type="project" value="TreeGrafter"/>
</dbReference>
<dbReference type="EMBL" id="JADCNM010000004">
    <property type="protein sequence ID" value="KAG0487179.1"/>
    <property type="molecule type" value="Genomic_DNA"/>
</dbReference>
<dbReference type="OrthoDB" id="10251401at2759"/>
<sequence>VEAIVVIDVPFLTGLKLLLLLRYTSFHWFLLFNVSISPNWVLRRMASYARSSADLLTNLIQQGQTGPYTWECLFRTPMNNYDAVVLLHRDKLSYPRRLLFPNEISLGKQIIQEKASKEFKPFLELDNIVECSDDARSKLLVNFDPSRFFLQDLKEEFPEMFKIWYDALGGDTIGLTWELKKRKRSEEDDSNQNSHVDVLKCVGELGKGFVRSVHLLKVPRLEA</sequence>
<dbReference type="InterPro" id="IPR035371">
    <property type="entry name" value="Nrap_D6"/>
</dbReference>
<feature type="domain" description="Nrap protein" evidence="3">
    <location>
        <begin position="79"/>
        <end position="183"/>
    </location>
</feature>
<dbReference type="GO" id="GO:0034456">
    <property type="term" value="C:UTP-C complex"/>
    <property type="evidence" value="ECO:0007669"/>
    <property type="project" value="TreeGrafter"/>
</dbReference>
<dbReference type="InterPro" id="IPR005554">
    <property type="entry name" value="NOL6/Upt22"/>
</dbReference>
<reference evidence="4 5" key="1">
    <citation type="journal article" date="2020" name="Nat. Food">
        <title>A phased Vanilla planifolia genome enables genetic improvement of flavour and production.</title>
        <authorList>
            <person name="Hasing T."/>
            <person name="Tang H."/>
            <person name="Brym M."/>
            <person name="Khazi F."/>
            <person name="Huang T."/>
            <person name="Chambers A.H."/>
        </authorList>
    </citation>
    <scope>NUCLEOTIDE SEQUENCE [LARGE SCALE GENOMIC DNA]</scope>
    <source>
        <tissue evidence="4">Leaf</tissue>
    </source>
</reference>
<keyword evidence="2" id="KW-0472">Membrane</keyword>
<dbReference type="Pfam" id="PF17407">
    <property type="entry name" value="Nrap_D6"/>
    <property type="match status" value="1"/>
</dbReference>
<evidence type="ECO:0000259" key="3">
    <source>
        <dbReference type="Pfam" id="PF17407"/>
    </source>
</evidence>
<dbReference type="AlphaFoldDB" id="A0A835V4K2"/>
<proteinExistence type="inferred from homology"/>
<dbReference type="Proteomes" id="UP000639772">
    <property type="component" value="Unassembled WGS sequence"/>
</dbReference>
<protein>
    <recommendedName>
        <fullName evidence="3">Nrap protein domain-containing protein</fullName>
    </recommendedName>
</protein>
<keyword evidence="1" id="KW-0694">RNA-binding</keyword>
<dbReference type="GO" id="GO:0032545">
    <property type="term" value="C:CURI complex"/>
    <property type="evidence" value="ECO:0007669"/>
    <property type="project" value="TreeGrafter"/>
</dbReference>
<evidence type="ECO:0000313" key="4">
    <source>
        <dbReference type="EMBL" id="KAG0487179.1"/>
    </source>
</evidence>
<comment type="similarity">
    <text evidence="1">Belongs to the NRAP family.</text>
</comment>
<dbReference type="GO" id="GO:0003723">
    <property type="term" value="F:RNA binding"/>
    <property type="evidence" value="ECO:0007669"/>
    <property type="project" value="UniProtKB-KW"/>
</dbReference>
<name>A0A835V4K2_VANPL</name>
<organism evidence="4 5">
    <name type="scientific">Vanilla planifolia</name>
    <name type="common">Vanilla</name>
    <dbReference type="NCBI Taxonomy" id="51239"/>
    <lineage>
        <taxon>Eukaryota</taxon>
        <taxon>Viridiplantae</taxon>
        <taxon>Streptophyta</taxon>
        <taxon>Embryophyta</taxon>
        <taxon>Tracheophyta</taxon>
        <taxon>Spermatophyta</taxon>
        <taxon>Magnoliopsida</taxon>
        <taxon>Liliopsida</taxon>
        <taxon>Asparagales</taxon>
        <taxon>Orchidaceae</taxon>
        <taxon>Vanilloideae</taxon>
        <taxon>Vanilleae</taxon>
        <taxon>Vanilla</taxon>
    </lineage>
</organism>
<dbReference type="PANTHER" id="PTHR17972:SF0">
    <property type="entry name" value="NUCLEOLAR PROTEIN 6"/>
    <property type="match status" value="1"/>
</dbReference>
<comment type="subcellular location">
    <subcellularLocation>
        <location evidence="1">Nucleus</location>
        <location evidence="1">Nucleolus</location>
    </subcellularLocation>
</comment>
<evidence type="ECO:0000256" key="2">
    <source>
        <dbReference type="SAM" id="Phobius"/>
    </source>
</evidence>
<dbReference type="PANTHER" id="PTHR17972">
    <property type="entry name" value="NUCLEOLAR RNA-ASSOCIATED PROTEIN"/>
    <property type="match status" value="1"/>
</dbReference>
<comment type="caution">
    <text evidence="4">The sequence shown here is derived from an EMBL/GenBank/DDBJ whole genome shotgun (WGS) entry which is preliminary data.</text>
</comment>
<keyword evidence="1" id="KW-0539">Nucleus</keyword>
<evidence type="ECO:0000256" key="1">
    <source>
        <dbReference type="RuleBase" id="RU364032"/>
    </source>
</evidence>
<feature type="non-terminal residue" evidence="4">
    <location>
        <position position="1"/>
    </location>
</feature>
<dbReference type="GO" id="GO:0006409">
    <property type="term" value="P:tRNA export from nucleus"/>
    <property type="evidence" value="ECO:0007669"/>
    <property type="project" value="TreeGrafter"/>
</dbReference>
<keyword evidence="2" id="KW-0812">Transmembrane</keyword>
<gene>
    <name evidence="4" type="ORF">HPP92_009274</name>
</gene>
<keyword evidence="2" id="KW-1133">Transmembrane helix</keyword>